<organism evidence="3 4">
    <name type="scientific">Corynebacterium aurimucosum (strain ATCC 700975 / DSM 44827 / CIP 107346 / CN-1)</name>
    <name type="common">Corynebacterium nigricans</name>
    <dbReference type="NCBI Taxonomy" id="548476"/>
    <lineage>
        <taxon>Bacteria</taxon>
        <taxon>Bacillati</taxon>
        <taxon>Actinomycetota</taxon>
        <taxon>Actinomycetes</taxon>
        <taxon>Mycobacteriales</taxon>
        <taxon>Corynebacteriaceae</taxon>
        <taxon>Corynebacterium</taxon>
    </lineage>
</organism>
<dbReference type="EMBL" id="CP001601">
    <property type="protein sequence ID" value="ACP33600.1"/>
    <property type="molecule type" value="Genomic_DNA"/>
</dbReference>
<dbReference type="KEGG" id="car:cauri_2007"/>
<dbReference type="STRING" id="548476.cauri_2007"/>
<evidence type="ECO:0000313" key="4">
    <source>
        <dbReference type="Proteomes" id="UP000002077"/>
    </source>
</evidence>
<feature type="region of interest" description="Disordered" evidence="1">
    <location>
        <begin position="150"/>
        <end position="175"/>
    </location>
</feature>
<dbReference type="InterPro" id="IPR034768">
    <property type="entry name" value="4FE4S_WBL"/>
</dbReference>
<reference evidence="3 4" key="1">
    <citation type="journal article" date="2010" name="BMC Genomics">
        <title>Complete genome sequence and lifestyle of black-pigmented Corynebacterium aurimucosum ATCC 700975 (formerly C. nigricans CN-1) isolated from a vaginal swab of a woman with spontaneous abortion.</title>
        <authorList>
            <person name="Trost E."/>
            <person name="Gotker S."/>
            <person name="Schneider J."/>
            <person name="Schneiker-Bekel S."/>
            <person name="Szczepanowski R."/>
            <person name="Tilker A."/>
            <person name="Viehoever P."/>
            <person name="Arnold W."/>
            <person name="Bekel T."/>
            <person name="Blom J."/>
            <person name="Gartemann K.H."/>
            <person name="Linke B."/>
            <person name="Goesmann A."/>
            <person name="Puhler A."/>
            <person name="Shukla S.K."/>
            <person name="Tauch A."/>
        </authorList>
    </citation>
    <scope>NUCLEOTIDE SEQUENCE [LARGE SCALE GENOMIC DNA]</scope>
    <source>
        <strain evidence="4">ATCC 700975 / DSM 44827 / CIP 107346 / CN-1</strain>
    </source>
</reference>
<feature type="compositionally biased region" description="Basic and acidic residues" evidence="1">
    <location>
        <begin position="150"/>
        <end position="161"/>
    </location>
</feature>
<accession>C3PIE6</accession>
<sequence>MKPACTNTKNRAFINPARAPHNSIEAALKMCHACPLLKHCASDALTSGTSLSEDLRAPAADVIQAGVVCHGDLDTAYKLAAIAQVEVPAYLIETTRRDNIGARRPDRCRNCNRPMIKWNRHEEQPEGYQMHYARGFCTACRSAYAQWKKENPTEQRGLRKPIDRKRHSAPPRKRGAVTIQPTLFEIPA</sequence>
<dbReference type="GeneID" id="31924649"/>
<feature type="compositionally biased region" description="Basic residues" evidence="1">
    <location>
        <begin position="162"/>
        <end position="175"/>
    </location>
</feature>
<dbReference type="Proteomes" id="UP000002077">
    <property type="component" value="Chromosome"/>
</dbReference>
<name>C3PIE6_CORA7</name>
<protein>
    <recommendedName>
        <fullName evidence="2">4Fe-4S Wbl-type domain-containing protein</fullName>
    </recommendedName>
</protein>
<evidence type="ECO:0000259" key="2">
    <source>
        <dbReference type="Pfam" id="PF02467"/>
    </source>
</evidence>
<evidence type="ECO:0000256" key="1">
    <source>
        <dbReference type="SAM" id="MobiDB-lite"/>
    </source>
</evidence>
<gene>
    <name evidence="3" type="ordered locus">cauri_2007</name>
</gene>
<dbReference type="OrthoDB" id="4426688at2"/>
<dbReference type="HOGENOM" id="CLU_1452190_0_0_11"/>
<feature type="domain" description="4Fe-4S Wbl-type" evidence="2">
    <location>
        <begin position="2"/>
        <end position="48"/>
    </location>
</feature>
<proteinExistence type="predicted"/>
<keyword evidence="4" id="KW-1185">Reference proteome</keyword>
<dbReference type="Pfam" id="PF02467">
    <property type="entry name" value="Whib"/>
    <property type="match status" value="1"/>
</dbReference>
<dbReference type="AlphaFoldDB" id="C3PIE6"/>
<evidence type="ECO:0000313" key="3">
    <source>
        <dbReference type="EMBL" id="ACP33600.1"/>
    </source>
</evidence>
<dbReference type="RefSeq" id="WP_010190999.1">
    <property type="nucleotide sequence ID" value="NC_012590.1"/>
</dbReference>